<gene>
    <name evidence="4" type="ORF">DVH24_007425</name>
</gene>
<dbReference type="EMBL" id="RDQH01000342">
    <property type="protein sequence ID" value="RXH70169.1"/>
    <property type="molecule type" value="Genomic_DNA"/>
</dbReference>
<dbReference type="SUPFAM" id="SSF53474">
    <property type="entry name" value="alpha/beta-Hydrolases"/>
    <property type="match status" value="2"/>
</dbReference>
<evidence type="ECO:0000313" key="4">
    <source>
        <dbReference type="EMBL" id="RXH70169.1"/>
    </source>
</evidence>
<organism evidence="4 5">
    <name type="scientific">Malus domestica</name>
    <name type="common">Apple</name>
    <name type="synonym">Pyrus malus</name>
    <dbReference type="NCBI Taxonomy" id="3750"/>
    <lineage>
        <taxon>Eukaryota</taxon>
        <taxon>Viridiplantae</taxon>
        <taxon>Streptophyta</taxon>
        <taxon>Embryophyta</taxon>
        <taxon>Tracheophyta</taxon>
        <taxon>Spermatophyta</taxon>
        <taxon>Magnoliopsida</taxon>
        <taxon>eudicotyledons</taxon>
        <taxon>Gunneridae</taxon>
        <taxon>Pentapetalae</taxon>
        <taxon>rosids</taxon>
        <taxon>fabids</taxon>
        <taxon>Rosales</taxon>
        <taxon>Rosaceae</taxon>
        <taxon>Amygdaloideae</taxon>
        <taxon>Maleae</taxon>
        <taxon>Malus</taxon>
    </lineage>
</organism>
<dbReference type="PRINTS" id="PR00111">
    <property type="entry name" value="ABHYDROLASE"/>
</dbReference>
<dbReference type="FunFam" id="1.20.1260.60:FF:000003">
    <property type="entry name" value="IST1-like protein isoform A"/>
    <property type="match status" value="1"/>
</dbReference>
<feature type="region of interest" description="Disordered" evidence="2">
    <location>
        <begin position="1"/>
        <end position="45"/>
    </location>
</feature>
<feature type="region of interest" description="Disordered" evidence="2">
    <location>
        <begin position="1018"/>
        <end position="1048"/>
    </location>
</feature>
<name>A0A498HGN5_MALDO</name>
<dbReference type="InterPro" id="IPR000073">
    <property type="entry name" value="AB_hydrolase_1"/>
</dbReference>
<dbReference type="STRING" id="3750.A0A498HGN5"/>
<dbReference type="InterPro" id="IPR022742">
    <property type="entry name" value="Hydrolase_4"/>
</dbReference>
<dbReference type="Pfam" id="PF12146">
    <property type="entry name" value="Hydrolase_4"/>
    <property type="match status" value="2"/>
</dbReference>
<evidence type="ECO:0000256" key="1">
    <source>
        <dbReference type="ARBA" id="ARBA00005536"/>
    </source>
</evidence>
<feature type="compositionally biased region" description="Basic and acidic residues" evidence="2">
    <location>
        <begin position="1081"/>
        <end position="1095"/>
    </location>
</feature>
<feature type="domain" description="Serine aminopeptidase S33" evidence="3">
    <location>
        <begin position="135"/>
        <end position="376"/>
    </location>
</feature>
<comment type="similarity">
    <text evidence="1">Belongs to the IST1 family.</text>
</comment>
<dbReference type="FunFam" id="3.40.50.1820:FF:000054">
    <property type="entry name" value="Alpha/beta-Hydrolases superfamily protein"/>
    <property type="match status" value="2"/>
</dbReference>
<keyword evidence="5" id="KW-1185">Reference proteome</keyword>
<accession>A0A498HGN5</accession>
<dbReference type="Gene3D" id="3.40.50.1820">
    <property type="entry name" value="alpha/beta hydrolase"/>
    <property type="match status" value="2"/>
</dbReference>
<dbReference type="Gene3D" id="1.20.1260.60">
    <property type="entry name" value="Vacuolar protein sorting-associated protein Ist1"/>
    <property type="match status" value="1"/>
</dbReference>
<dbReference type="InterPro" id="IPR005061">
    <property type="entry name" value="Ist1"/>
</dbReference>
<dbReference type="InterPro" id="IPR051044">
    <property type="entry name" value="MAG_DAG_Lipase"/>
</dbReference>
<dbReference type="InterPro" id="IPR042277">
    <property type="entry name" value="IST1-like"/>
</dbReference>
<dbReference type="Proteomes" id="UP000290289">
    <property type="component" value="Chromosome 16"/>
</dbReference>
<evidence type="ECO:0000259" key="3">
    <source>
        <dbReference type="Pfam" id="PF12146"/>
    </source>
</evidence>
<dbReference type="PANTHER" id="PTHR11614">
    <property type="entry name" value="PHOSPHOLIPASE-RELATED"/>
    <property type="match status" value="1"/>
</dbReference>
<evidence type="ECO:0000256" key="2">
    <source>
        <dbReference type="SAM" id="MobiDB-lite"/>
    </source>
</evidence>
<comment type="caution">
    <text evidence="4">The sequence shown here is derived from an EMBL/GenBank/DDBJ whole genome shotgun (WGS) entry which is preliminary data.</text>
</comment>
<evidence type="ECO:0000313" key="5">
    <source>
        <dbReference type="Proteomes" id="UP000290289"/>
    </source>
</evidence>
<feature type="compositionally biased region" description="Polar residues" evidence="2">
    <location>
        <begin position="1066"/>
        <end position="1080"/>
    </location>
</feature>
<feature type="region of interest" description="Disordered" evidence="2">
    <location>
        <begin position="1064"/>
        <end position="1103"/>
    </location>
</feature>
<dbReference type="GO" id="GO:0015031">
    <property type="term" value="P:protein transport"/>
    <property type="evidence" value="ECO:0007669"/>
    <property type="project" value="InterPro"/>
</dbReference>
<reference evidence="4 5" key="1">
    <citation type="submission" date="2018-10" db="EMBL/GenBank/DDBJ databases">
        <title>A high-quality apple genome assembly.</title>
        <authorList>
            <person name="Hu J."/>
        </authorList>
    </citation>
    <scope>NUCLEOTIDE SEQUENCE [LARGE SCALE GENOMIC DNA]</scope>
    <source>
        <strain evidence="5">cv. HFTH1</strain>
        <tissue evidence="4">Young leaf</tissue>
    </source>
</reference>
<protein>
    <recommendedName>
        <fullName evidence="3">Serine aminopeptidase S33 domain-containing protein</fullName>
    </recommendedName>
</protein>
<dbReference type="AlphaFoldDB" id="A0A498HGN5"/>
<sequence>MILSPTPTFRPPTPPPFHRKSSSPSKQPQRKHLPSFLPSKSYPKTPKTHFRVTAWKRLPTEGLSQEMCAIASQNLDHAPARRRVRSAFIDVHQQLDHCLFKMDHGGIRTEEWYGRNSRGMEIFCKSWLPKVGDRIKGALCFCHGYGSTCTFFFGGIAKRIAASGYAIYAVDYPGFGLSEGLHGYIPNFDELVGDVIEQFTDVKGRSEVKGLPFFVMGESMGGAVSLKINLKEPDKWDGVILVAPMCKIAEDVMPPAIVLKLLALMSEVLPEAKLFPQKDTSELSYRDPKNRKTAGYNVISYKDNMRSRTAVELLKATSDIETQLDKVSGPVLILHGAEDKVTDPLVSRLLYEKASSKDKTLKLYPDGFHCILQGEPDDRIFTVLDDIKHQALSPFDVFLIELPLTPMDFSRSLRLQTLELPLRFQTPIDHLHQNPTFSVPGGARGRIVSALRRPPIEGLSEELNSIARQNLDFARTRRQVRSAFVEVQEQLDHVLFKFPTGIRTEEWYERNSRGVEIFCKSWMPKQGVRIKGVMCFCHGYGDTCVFFFEGIARRIAAAGYAVYAMDYPGFGLSEGLHGYVPSFDQLADDVIEQYTKIKERPELKGLPRFILGQSMGGAVTLKVHLKEPYAWDGVVLVAPMCKIAEDVTPPAAALKILTLMSKVMPKAKLVPQKDLAELAFRDLRKREMAVYNVICYNDNVRLKTAVELLQATKDIEMQLEKVSAPLLVLHGAADKVTDPRVSQFLYEKASSKDKTLKLYPEGYHSILEGEPDDRILTVLDDIVTWLDSRCLLSFVSVCSKLVSNLELIPFPSPKFVVTASSHRHKPATQPIGKTCLNLGISRIKLLQNKRDVQLKHMRKEIAQFLQAGQEAIARIRVEHVIREQNIWAAYEILELFCEFVLARVPIIENQRECPTELREAISSIIFAAPRCSDVPDLMQITNLFTAKYGKEFVSAASELRPDSGVNRTIIEKLSVSAPSGEARLKVLKEIAQEYKLNWDSSDTEAEFSKKHDDLLGGSKHVSGAAAPSQAPAKRVTFSSPPSNGAHTIVPADVKQEPQYLRAPRSLINTPSFSSEIQPSGNDDKARPVSETKGETRPQSSDILDRARAAIASAERASAAARRAAELVKSL</sequence>
<dbReference type="InterPro" id="IPR029058">
    <property type="entry name" value="AB_hydrolase_fold"/>
</dbReference>
<proteinExistence type="inferred from homology"/>
<feature type="domain" description="Serine aminopeptidase S33" evidence="3">
    <location>
        <begin position="530"/>
        <end position="771"/>
    </location>
</feature>
<feature type="compositionally biased region" description="Polar residues" evidence="2">
    <location>
        <begin position="1036"/>
        <end position="1045"/>
    </location>
</feature>
<dbReference type="Pfam" id="PF03398">
    <property type="entry name" value="Ist1"/>
    <property type="match status" value="1"/>
</dbReference>